<dbReference type="Proteomes" id="UP001172155">
    <property type="component" value="Unassembled WGS sequence"/>
</dbReference>
<gene>
    <name evidence="2" type="ORF">B0T18DRAFT_392979</name>
</gene>
<feature type="region of interest" description="Disordered" evidence="1">
    <location>
        <begin position="1"/>
        <end position="27"/>
    </location>
</feature>
<proteinExistence type="predicted"/>
<feature type="compositionally biased region" description="Polar residues" evidence="1">
    <location>
        <begin position="11"/>
        <end position="24"/>
    </location>
</feature>
<evidence type="ECO:0000313" key="3">
    <source>
        <dbReference type="Proteomes" id="UP001172155"/>
    </source>
</evidence>
<dbReference type="EMBL" id="JAUKUD010000006">
    <property type="protein sequence ID" value="KAK0740084.1"/>
    <property type="molecule type" value="Genomic_DNA"/>
</dbReference>
<sequence length="100" mass="10663">MSKASHLRLASGTTLDQTAPSASPNPALFLPWDAVGSHSPVDKRRDVVPPEPPPGYLHAFGGKGCYGDAGWQGGSLEEGAYCFRVEDKGSVHWTQSNPAW</sequence>
<evidence type="ECO:0000313" key="2">
    <source>
        <dbReference type="EMBL" id="KAK0740084.1"/>
    </source>
</evidence>
<comment type="caution">
    <text evidence="2">The sequence shown here is derived from an EMBL/GenBank/DDBJ whole genome shotgun (WGS) entry which is preliminary data.</text>
</comment>
<organism evidence="2 3">
    <name type="scientific">Schizothecium vesticola</name>
    <dbReference type="NCBI Taxonomy" id="314040"/>
    <lineage>
        <taxon>Eukaryota</taxon>
        <taxon>Fungi</taxon>
        <taxon>Dikarya</taxon>
        <taxon>Ascomycota</taxon>
        <taxon>Pezizomycotina</taxon>
        <taxon>Sordariomycetes</taxon>
        <taxon>Sordariomycetidae</taxon>
        <taxon>Sordariales</taxon>
        <taxon>Schizotheciaceae</taxon>
        <taxon>Schizothecium</taxon>
    </lineage>
</organism>
<accession>A0AA40BTG0</accession>
<reference evidence="2" key="1">
    <citation type="submission" date="2023-06" db="EMBL/GenBank/DDBJ databases">
        <title>Genome-scale phylogeny and comparative genomics of the fungal order Sordariales.</title>
        <authorList>
            <consortium name="Lawrence Berkeley National Laboratory"/>
            <person name="Hensen N."/>
            <person name="Bonometti L."/>
            <person name="Westerberg I."/>
            <person name="Brannstrom I.O."/>
            <person name="Guillou S."/>
            <person name="Cros-Aarteil S."/>
            <person name="Calhoun S."/>
            <person name="Haridas S."/>
            <person name="Kuo A."/>
            <person name="Mondo S."/>
            <person name="Pangilinan J."/>
            <person name="Riley R."/>
            <person name="LaButti K."/>
            <person name="Andreopoulos B."/>
            <person name="Lipzen A."/>
            <person name="Chen C."/>
            <person name="Yanf M."/>
            <person name="Daum C."/>
            <person name="Ng V."/>
            <person name="Clum A."/>
            <person name="Steindorff A."/>
            <person name="Ohm R."/>
            <person name="Martin F."/>
            <person name="Silar P."/>
            <person name="Natvig D."/>
            <person name="Lalanne C."/>
            <person name="Gautier V."/>
            <person name="Ament-velasquez S.L."/>
            <person name="Kruys A."/>
            <person name="Hutchinson M.I."/>
            <person name="Powell A.J."/>
            <person name="Barry K."/>
            <person name="Miller A.N."/>
            <person name="Grigoriev I.V."/>
            <person name="Debuchy R."/>
            <person name="Gladieux P."/>
            <person name="Thoren M.H."/>
            <person name="Johannesson H."/>
        </authorList>
    </citation>
    <scope>NUCLEOTIDE SEQUENCE</scope>
    <source>
        <strain evidence="2">SMH3187-1</strain>
    </source>
</reference>
<evidence type="ECO:0000256" key="1">
    <source>
        <dbReference type="SAM" id="MobiDB-lite"/>
    </source>
</evidence>
<name>A0AA40BTG0_9PEZI</name>
<dbReference type="AlphaFoldDB" id="A0AA40BTG0"/>
<keyword evidence="3" id="KW-1185">Reference proteome</keyword>
<protein>
    <submittedName>
        <fullName evidence="2">Uncharacterized protein</fullName>
    </submittedName>
</protein>